<feature type="non-terminal residue" evidence="1">
    <location>
        <position position="171"/>
    </location>
</feature>
<organism evidence="1 2">
    <name type="scientific">Mucuna pruriens</name>
    <name type="common">Velvet bean</name>
    <name type="synonym">Dolichos pruriens</name>
    <dbReference type="NCBI Taxonomy" id="157652"/>
    <lineage>
        <taxon>Eukaryota</taxon>
        <taxon>Viridiplantae</taxon>
        <taxon>Streptophyta</taxon>
        <taxon>Embryophyta</taxon>
        <taxon>Tracheophyta</taxon>
        <taxon>Spermatophyta</taxon>
        <taxon>Magnoliopsida</taxon>
        <taxon>eudicotyledons</taxon>
        <taxon>Gunneridae</taxon>
        <taxon>Pentapetalae</taxon>
        <taxon>rosids</taxon>
        <taxon>fabids</taxon>
        <taxon>Fabales</taxon>
        <taxon>Fabaceae</taxon>
        <taxon>Papilionoideae</taxon>
        <taxon>50 kb inversion clade</taxon>
        <taxon>NPAAA clade</taxon>
        <taxon>indigoferoid/millettioid clade</taxon>
        <taxon>Phaseoleae</taxon>
        <taxon>Mucuna</taxon>
    </lineage>
</organism>
<dbReference type="AlphaFoldDB" id="A0A371EKQ6"/>
<accession>A0A371EKQ6</accession>
<comment type="caution">
    <text evidence="1">The sequence shown here is derived from an EMBL/GenBank/DDBJ whole genome shotgun (WGS) entry which is preliminary data.</text>
</comment>
<dbReference type="OrthoDB" id="1932595at2759"/>
<name>A0A371EKQ6_MUCPR</name>
<keyword evidence="2" id="KW-1185">Reference proteome</keyword>
<gene>
    <name evidence="1" type="ORF">CR513_54583</name>
</gene>
<dbReference type="Pfam" id="PF02992">
    <property type="entry name" value="Transposase_21"/>
    <property type="match status" value="1"/>
</dbReference>
<proteinExistence type="predicted"/>
<feature type="non-terminal residue" evidence="1">
    <location>
        <position position="1"/>
    </location>
</feature>
<sequence length="171" mass="19299">MDHRSMEARVYVSVRTNNREVEVVVEKRNGPMNELRILYTDRQGNLVGGDGVDMLESATGDGVGMLESATGDGVGMLESTTRDGVGYWSQSRYGEELVWPRQLHLARTLAITSHMRWHSENERDPALLCHPPDGEAWKHFDRLHPEFSKDPRNVRLGLCADGFNPFGQYGK</sequence>
<protein>
    <submittedName>
        <fullName evidence="1">Uncharacterized protein</fullName>
    </submittedName>
</protein>
<dbReference type="InterPro" id="IPR004242">
    <property type="entry name" value="Transposase_21"/>
</dbReference>
<dbReference type="EMBL" id="QJKJ01013355">
    <property type="protein sequence ID" value="RDX66630.1"/>
    <property type="molecule type" value="Genomic_DNA"/>
</dbReference>
<evidence type="ECO:0000313" key="2">
    <source>
        <dbReference type="Proteomes" id="UP000257109"/>
    </source>
</evidence>
<reference evidence="1" key="1">
    <citation type="submission" date="2018-05" db="EMBL/GenBank/DDBJ databases">
        <title>Draft genome of Mucuna pruriens seed.</title>
        <authorList>
            <person name="Nnadi N.E."/>
            <person name="Vos R."/>
            <person name="Hasami M.H."/>
            <person name="Devisetty U.K."/>
            <person name="Aguiy J.C."/>
        </authorList>
    </citation>
    <scope>NUCLEOTIDE SEQUENCE [LARGE SCALE GENOMIC DNA]</scope>
    <source>
        <strain evidence="1">JCA_2017</strain>
    </source>
</reference>
<dbReference type="Proteomes" id="UP000257109">
    <property type="component" value="Unassembled WGS sequence"/>
</dbReference>
<dbReference type="STRING" id="157652.A0A371EKQ6"/>
<evidence type="ECO:0000313" key="1">
    <source>
        <dbReference type="EMBL" id="RDX66630.1"/>
    </source>
</evidence>